<dbReference type="PANTHER" id="PTHR11551">
    <property type="entry name" value="INSULIN-LIKE GROWTH FACTOR BINDING PROTEIN"/>
    <property type="match status" value="1"/>
</dbReference>
<dbReference type="Gene3D" id="4.10.40.20">
    <property type="match status" value="1"/>
</dbReference>
<dbReference type="CDD" id="cd00191">
    <property type="entry name" value="TY"/>
    <property type="match status" value="1"/>
</dbReference>
<evidence type="ECO:0000256" key="1">
    <source>
        <dbReference type="ARBA" id="ARBA00003811"/>
    </source>
</evidence>
<feature type="chain" id="PRO_5042053583" description="Insulin-like growth factor-binding protein 1" evidence="13">
    <location>
        <begin position="31"/>
        <end position="281"/>
    </location>
</feature>
<comment type="subunit">
    <text evidence="10">Binds equally well IGF1 and IGF2. Interacts with integrin ITGA5:ITGB1. Interacts with VHL; this interaction inhibits HIF1A degradation.</text>
</comment>
<accession>A0AAD8LRB0</accession>
<organism evidence="16 17">
    <name type="scientific">Acipenser oxyrinchus oxyrinchus</name>
    <dbReference type="NCBI Taxonomy" id="40147"/>
    <lineage>
        <taxon>Eukaryota</taxon>
        <taxon>Metazoa</taxon>
        <taxon>Chordata</taxon>
        <taxon>Craniata</taxon>
        <taxon>Vertebrata</taxon>
        <taxon>Euteleostomi</taxon>
        <taxon>Actinopterygii</taxon>
        <taxon>Chondrostei</taxon>
        <taxon>Acipenseriformes</taxon>
        <taxon>Acipenseridae</taxon>
        <taxon>Acipenser</taxon>
    </lineage>
</organism>
<dbReference type="InterPro" id="IPR036857">
    <property type="entry name" value="Thyroglobulin_1_sf"/>
</dbReference>
<keyword evidence="4" id="KW-0964">Secreted</keyword>
<comment type="caution">
    <text evidence="11">Lacks conserved residue(s) required for the propagation of feature annotation.</text>
</comment>
<comment type="caution">
    <text evidence="16">The sequence shown here is derived from an EMBL/GenBank/DDBJ whole genome shotgun (WGS) entry which is preliminary data.</text>
</comment>
<evidence type="ECO:0000256" key="10">
    <source>
        <dbReference type="ARBA" id="ARBA00049694"/>
    </source>
</evidence>
<dbReference type="InterPro" id="IPR000867">
    <property type="entry name" value="IGFBP-like"/>
</dbReference>
<evidence type="ECO:0000256" key="6">
    <source>
        <dbReference type="ARBA" id="ARBA00022604"/>
    </source>
</evidence>
<dbReference type="GO" id="GO:0043567">
    <property type="term" value="P:regulation of insulin-like growth factor receptor signaling pathway"/>
    <property type="evidence" value="ECO:0007669"/>
    <property type="project" value="TreeGrafter"/>
</dbReference>
<keyword evidence="17" id="KW-1185">Reference proteome</keyword>
<dbReference type="InterPro" id="IPR022322">
    <property type="entry name" value="IGFBP1"/>
</dbReference>
<dbReference type="InterPro" id="IPR009030">
    <property type="entry name" value="Growth_fac_rcpt_cys_sf"/>
</dbReference>
<feature type="compositionally biased region" description="Polar residues" evidence="12">
    <location>
        <begin position="119"/>
        <end position="132"/>
    </location>
</feature>
<dbReference type="AlphaFoldDB" id="A0AAD8LRB0"/>
<evidence type="ECO:0000256" key="12">
    <source>
        <dbReference type="SAM" id="MobiDB-lite"/>
    </source>
</evidence>
<evidence type="ECO:0000256" key="9">
    <source>
        <dbReference type="ARBA" id="ARBA00023183"/>
    </source>
</evidence>
<dbReference type="PRINTS" id="PR01976">
    <property type="entry name" value="IGFBPFAMILY"/>
</dbReference>
<comment type="subcellular location">
    <subcellularLocation>
        <location evidence="2">Secreted</location>
    </subcellularLocation>
</comment>
<keyword evidence="8" id="KW-1015">Disulfide bond</keyword>
<dbReference type="Gene3D" id="4.10.800.10">
    <property type="entry name" value="Thyroglobulin type-1"/>
    <property type="match status" value="1"/>
</dbReference>
<dbReference type="SUPFAM" id="SSF57184">
    <property type="entry name" value="Growth factor receptor domain"/>
    <property type="match status" value="1"/>
</dbReference>
<evidence type="ECO:0000313" key="17">
    <source>
        <dbReference type="Proteomes" id="UP001230051"/>
    </source>
</evidence>
<name>A0AAD8LRB0_ACIOX</name>
<dbReference type="FunFam" id="4.10.800.10:FF:000002">
    <property type="entry name" value="Insulin-like growth factor-binding protein 2"/>
    <property type="match status" value="1"/>
</dbReference>
<dbReference type="PRINTS" id="PR01977">
    <property type="entry name" value="IGFBPFAMILY1"/>
</dbReference>
<feature type="domain" description="Thyroglobulin type-1" evidence="14">
    <location>
        <begin position="190"/>
        <end position="268"/>
    </location>
</feature>
<comment type="function">
    <text evidence="1">IGF-binding proteins prolong the half-life of the IGFs and have been shown to either inhibit or stimulate the growth promoting effects of the IGFs on cell culture. They alter the interaction of IGFs with their cell surface receptors.</text>
</comment>
<dbReference type="GO" id="GO:0048640">
    <property type="term" value="P:negative regulation of developmental growth"/>
    <property type="evidence" value="ECO:0007669"/>
    <property type="project" value="UniProtKB-ARBA"/>
</dbReference>
<dbReference type="GO" id="GO:0005615">
    <property type="term" value="C:extracellular space"/>
    <property type="evidence" value="ECO:0007669"/>
    <property type="project" value="TreeGrafter"/>
</dbReference>
<dbReference type="SMART" id="SM00121">
    <property type="entry name" value="IB"/>
    <property type="match status" value="1"/>
</dbReference>
<keyword evidence="5" id="KW-0597">Phosphoprotein</keyword>
<evidence type="ECO:0000259" key="14">
    <source>
        <dbReference type="PROSITE" id="PS51162"/>
    </source>
</evidence>
<evidence type="ECO:0000256" key="11">
    <source>
        <dbReference type="PROSITE-ProRule" id="PRU00500"/>
    </source>
</evidence>
<keyword evidence="6" id="KW-0341">Growth regulation</keyword>
<evidence type="ECO:0000256" key="13">
    <source>
        <dbReference type="SAM" id="SignalP"/>
    </source>
</evidence>
<feature type="region of interest" description="Disordered" evidence="12">
    <location>
        <begin position="119"/>
        <end position="179"/>
    </location>
</feature>
<dbReference type="InterPro" id="IPR000716">
    <property type="entry name" value="Thyroglobulin_1"/>
</dbReference>
<proteinExistence type="predicted"/>
<evidence type="ECO:0000313" key="16">
    <source>
        <dbReference type="EMBL" id="KAK1172512.1"/>
    </source>
</evidence>
<keyword evidence="7 13" id="KW-0732">Signal</keyword>
<reference evidence="16" key="1">
    <citation type="submission" date="2022-02" db="EMBL/GenBank/DDBJ databases">
        <title>Atlantic sturgeon de novo genome assembly.</title>
        <authorList>
            <person name="Stock M."/>
            <person name="Klopp C."/>
            <person name="Guiguen Y."/>
            <person name="Cabau C."/>
            <person name="Parinello H."/>
            <person name="Santidrian Yebra-Pimentel E."/>
            <person name="Kuhl H."/>
            <person name="Dirks R.P."/>
            <person name="Guessner J."/>
            <person name="Wuertz S."/>
            <person name="Du K."/>
            <person name="Schartl M."/>
        </authorList>
    </citation>
    <scope>NUCLEOTIDE SEQUENCE</scope>
    <source>
        <strain evidence="16">STURGEONOMICS-FGT-2020</strain>
        <tissue evidence="16">Whole blood</tissue>
    </source>
</reference>
<evidence type="ECO:0000259" key="15">
    <source>
        <dbReference type="PROSITE" id="PS51323"/>
    </source>
</evidence>
<evidence type="ECO:0000256" key="3">
    <source>
        <dbReference type="ARBA" id="ARBA00013675"/>
    </source>
</evidence>
<dbReference type="SUPFAM" id="SSF57610">
    <property type="entry name" value="Thyroglobulin type-1 domain"/>
    <property type="match status" value="1"/>
</dbReference>
<evidence type="ECO:0000256" key="8">
    <source>
        <dbReference type="ARBA" id="ARBA00023157"/>
    </source>
</evidence>
<evidence type="ECO:0000256" key="7">
    <source>
        <dbReference type="ARBA" id="ARBA00022729"/>
    </source>
</evidence>
<dbReference type="Pfam" id="PF00219">
    <property type="entry name" value="IGFBP"/>
    <property type="match status" value="1"/>
</dbReference>
<evidence type="ECO:0000256" key="4">
    <source>
        <dbReference type="ARBA" id="ARBA00022525"/>
    </source>
</evidence>
<keyword evidence="9" id="KW-0340">Growth factor binding</keyword>
<dbReference type="PANTHER" id="PTHR11551:SF6">
    <property type="entry name" value="INSULIN-LIKE GROWTH FACTOR-BINDING PROTEIN 1"/>
    <property type="match status" value="1"/>
</dbReference>
<dbReference type="EMBL" id="JAGXEW010000004">
    <property type="protein sequence ID" value="KAK1172512.1"/>
    <property type="molecule type" value="Genomic_DNA"/>
</dbReference>
<dbReference type="PROSITE" id="PS51162">
    <property type="entry name" value="THYROGLOBULIN_1_2"/>
    <property type="match status" value="1"/>
</dbReference>
<feature type="compositionally biased region" description="Polar residues" evidence="12">
    <location>
        <begin position="166"/>
        <end position="179"/>
    </location>
</feature>
<dbReference type="GO" id="GO:0031995">
    <property type="term" value="F:insulin-like growth factor II binding"/>
    <property type="evidence" value="ECO:0007669"/>
    <property type="project" value="TreeGrafter"/>
</dbReference>
<dbReference type="FunFam" id="4.10.40.20:FF:000001">
    <property type="entry name" value="Insulin-like growth factor binding protein 5"/>
    <property type="match status" value="1"/>
</dbReference>
<dbReference type="SMART" id="SM00211">
    <property type="entry name" value="TY"/>
    <property type="match status" value="1"/>
</dbReference>
<dbReference type="GO" id="GO:0031994">
    <property type="term" value="F:insulin-like growth factor I binding"/>
    <property type="evidence" value="ECO:0007669"/>
    <property type="project" value="UniProtKB-ARBA"/>
</dbReference>
<sequence length="281" mass="31215">MSGSLLNYTWQAVVIYFLLAPSHGPCLLAAEPIRCSPCTAEKLLGCPAVPTGCVEVARERVCGCCTTCALQKGDLCGLYTAGCGSNLRCYPREGDSRPLHSLTRGQAICMEPAEVARIQDSQTLENKGPTENDNTEDTSVYRDPHSLHNRLMPPLGHVTREKPFDPTNNVDAQESTKAKNNAFRKKAVEQGPCHIELSRELDKIAKSQQKMGEKFNRFHLPNCDRHGFYRAKQCEASLDGERGKCWCVYPWNGKSIPGSPEVRGDPECQQYLALQEQDQTR</sequence>
<gene>
    <name evidence="16" type="ORF">AOXY_G5111</name>
</gene>
<dbReference type="InterPro" id="IPR022321">
    <property type="entry name" value="IGFBP_1-6_chordata"/>
</dbReference>
<evidence type="ECO:0000256" key="5">
    <source>
        <dbReference type="ARBA" id="ARBA00022553"/>
    </source>
</evidence>
<protein>
    <recommendedName>
        <fullName evidence="3">Insulin-like growth factor-binding protein 1</fullName>
    </recommendedName>
</protein>
<dbReference type="Proteomes" id="UP001230051">
    <property type="component" value="Unassembled WGS sequence"/>
</dbReference>
<dbReference type="PROSITE" id="PS51323">
    <property type="entry name" value="IGFBP_N_2"/>
    <property type="match status" value="1"/>
</dbReference>
<dbReference type="Pfam" id="PF00086">
    <property type="entry name" value="Thyroglobulin_1"/>
    <property type="match status" value="1"/>
</dbReference>
<evidence type="ECO:0000256" key="2">
    <source>
        <dbReference type="ARBA" id="ARBA00004613"/>
    </source>
</evidence>
<feature type="signal peptide" evidence="13">
    <location>
        <begin position="1"/>
        <end position="30"/>
    </location>
</feature>
<dbReference type="PROSITE" id="PS00484">
    <property type="entry name" value="THYROGLOBULIN_1_1"/>
    <property type="match status" value="1"/>
</dbReference>
<feature type="domain" description="IGFBP N-terminal" evidence="15">
    <location>
        <begin position="31"/>
        <end position="112"/>
    </location>
</feature>